<dbReference type="PANTHER" id="PTHR10869">
    <property type="entry name" value="PROLYL 4-HYDROXYLASE ALPHA SUBUNIT"/>
    <property type="match status" value="1"/>
</dbReference>
<dbReference type="InterPro" id="IPR005123">
    <property type="entry name" value="Oxoglu/Fe-dep_dioxygenase_dom"/>
</dbReference>
<evidence type="ECO:0000256" key="5">
    <source>
        <dbReference type="ARBA" id="ARBA00023004"/>
    </source>
</evidence>
<gene>
    <name evidence="8" type="ORF">BWQ96_01582</name>
</gene>
<dbReference type="InterPro" id="IPR045054">
    <property type="entry name" value="P4HA-like"/>
</dbReference>
<evidence type="ECO:0000313" key="9">
    <source>
        <dbReference type="Proteomes" id="UP000247409"/>
    </source>
</evidence>
<dbReference type="Pfam" id="PF13640">
    <property type="entry name" value="2OG-FeII_Oxy_3"/>
    <property type="match status" value="1"/>
</dbReference>
<keyword evidence="3" id="KW-0223">Dioxygenase</keyword>
<evidence type="ECO:0000259" key="7">
    <source>
        <dbReference type="PROSITE" id="PS51471"/>
    </source>
</evidence>
<dbReference type="InterPro" id="IPR044862">
    <property type="entry name" value="Pro_4_hyd_alph_FE2OG_OXY"/>
</dbReference>
<dbReference type="GO" id="GO:0031418">
    <property type="term" value="F:L-ascorbic acid binding"/>
    <property type="evidence" value="ECO:0007669"/>
    <property type="project" value="InterPro"/>
</dbReference>
<keyword evidence="9" id="KW-1185">Reference proteome</keyword>
<dbReference type="PROSITE" id="PS51471">
    <property type="entry name" value="FE2OG_OXY"/>
    <property type="match status" value="1"/>
</dbReference>
<reference evidence="8 9" key="1">
    <citation type="journal article" date="2018" name="Mol. Biol. Evol.">
        <title>Analysis of the draft genome of the red seaweed Gracilariopsis chorda provides insights into genome size evolution in Rhodophyta.</title>
        <authorList>
            <person name="Lee J."/>
            <person name="Yang E.C."/>
            <person name="Graf L."/>
            <person name="Yang J.H."/>
            <person name="Qiu H."/>
            <person name="Zel Zion U."/>
            <person name="Chan C.X."/>
            <person name="Stephens T.G."/>
            <person name="Weber A.P.M."/>
            <person name="Boo G.H."/>
            <person name="Boo S.M."/>
            <person name="Kim K.M."/>
            <person name="Shin Y."/>
            <person name="Jung M."/>
            <person name="Lee S.J."/>
            <person name="Yim H.S."/>
            <person name="Lee J.H."/>
            <person name="Bhattacharya D."/>
            <person name="Yoon H.S."/>
        </authorList>
    </citation>
    <scope>NUCLEOTIDE SEQUENCE [LARGE SCALE GENOMIC DNA]</scope>
    <source>
        <strain evidence="8 9">SKKU-2015</strain>
        <tissue evidence="8">Whole body</tissue>
    </source>
</reference>
<dbReference type="Gene3D" id="2.60.120.620">
    <property type="entry name" value="q2cbj1_9rhob like domain"/>
    <property type="match status" value="1"/>
</dbReference>
<comment type="caution">
    <text evidence="8">The sequence shown here is derived from an EMBL/GenBank/DDBJ whole genome shotgun (WGS) entry which is preliminary data.</text>
</comment>
<dbReference type="Proteomes" id="UP000247409">
    <property type="component" value="Unassembled WGS sequence"/>
</dbReference>
<name>A0A2V3J5R5_9FLOR</name>
<dbReference type="GO" id="GO:0005506">
    <property type="term" value="F:iron ion binding"/>
    <property type="evidence" value="ECO:0007669"/>
    <property type="project" value="InterPro"/>
</dbReference>
<accession>A0A2V3J5R5</accession>
<dbReference type="SMART" id="SM00702">
    <property type="entry name" value="P4Hc"/>
    <property type="match status" value="1"/>
</dbReference>
<organism evidence="8 9">
    <name type="scientific">Gracilariopsis chorda</name>
    <dbReference type="NCBI Taxonomy" id="448386"/>
    <lineage>
        <taxon>Eukaryota</taxon>
        <taxon>Rhodophyta</taxon>
        <taxon>Florideophyceae</taxon>
        <taxon>Rhodymeniophycidae</taxon>
        <taxon>Gracilariales</taxon>
        <taxon>Gracilariaceae</taxon>
        <taxon>Gracilariopsis</taxon>
    </lineage>
</organism>
<evidence type="ECO:0000256" key="4">
    <source>
        <dbReference type="ARBA" id="ARBA00023002"/>
    </source>
</evidence>
<feature type="domain" description="Fe2OG dioxygenase" evidence="7">
    <location>
        <begin position="99"/>
        <end position="224"/>
    </location>
</feature>
<feature type="region of interest" description="Disordered" evidence="6">
    <location>
        <begin position="260"/>
        <end position="293"/>
    </location>
</feature>
<evidence type="ECO:0000256" key="6">
    <source>
        <dbReference type="SAM" id="MobiDB-lite"/>
    </source>
</evidence>
<comment type="cofactor">
    <cofactor evidence="1">
        <name>L-ascorbate</name>
        <dbReference type="ChEBI" id="CHEBI:38290"/>
    </cofactor>
</comment>
<keyword evidence="2" id="KW-0479">Metal-binding</keyword>
<dbReference type="EMBL" id="NBIV01000012">
    <property type="protein sequence ID" value="PXF48730.1"/>
    <property type="molecule type" value="Genomic_DNA"/>
</dbReference>
<dbReference type="GO" id="GO:0005783">
    <property type="term" value="C:endoplasmic reticulum"/>
    <property type="evidence" value="ECO:0007669"/>
    <property type="project" value="TreeGrafter"/>
</dbReference>
<sequence>MHSNFSVISRLIPGAIVNFAWKEPLVVFYDNILTDQEINLIINKATPRFRKSMVAGKNGEPEEDKSRTSDTAWISSSEDKVLASVVQKVVSLTGFSIKNTESIGVNRYRSGQYFNPHYDFLEEQQLSGAPHFRGCQRAGTILIYLSDVEEGGETVFARDGFLDGYFLYDENNPDHLRVKPKRGRVLVWYDMHPYTEAIDLRTLHGGSPVIQGCAQSFKAFFLSGCSITHLESLKHLRSSLNKPLQDFDMLKRLAGMQKTRIARSPSEEDANFSGGQMNPSGDGSTTSPGRTPVRLELLLNQ</sequence>
<protein>
    <submittedName>
        <fullName evidence="8">Putative prolyl 4-hydroxylase 7</fullName>
    </submittedName>
</protein>
<dbReference type="PANTHER" id="PTHR10869:SF246">
    <property type="entry name" value="TRANSMEMBRANE PROLYL 4-HYDROXYLASE"/>
    <property type="match status" value="1"/>
</dbReference>
<keyword evidence="4" id="KW-0560">Oxidoreductase</keyword>
<evidence type="ECO:0000313" key="8">
    <source>
        <dbReference type="EMBL" id="PXF48730.1"/>
    </source>
</evidence>
<evidence type="ECO:0000256" key="3">
    <source>
        <dbReference type="ARBA" id="ARBA00022964"/>
    </source>
</evidence>
<keyword evidence="5" id="KW-0408">Iron</keyword>
<dbReference type="STRING" id="448386.A0A2V3J5R5"/>
<dbReference type="OrthoDB" id="420380at2759"/>
<feature type="compositionally biased region" description="Polar residues" evidence="6">
    <location>
        <begin position="273"/>
        <end position="289"/>
    </location>
</feature>
<dbReference type="GO" id="GO:0004656">
    <property type="term" value="F:procollagen-proline 4-dioxygenase activity"/>
    <property type="evidence" value="ECO:0007669"/>
    <property type="project" value="TreeGrafter"/>
</dbReference>
<evidence type="ECO:0000256" key="2">
    <source>
        <dbReference type="ARBA" id="ARBA00022723"/>
    </source>
</evidence>
<evidence type="ECO:0000256" key="1">
    <source>
        <dbReference type="ARBA" id="ARBA00001961"/>
    </source>
</evidence>
<dbReference type="AlphaFoldDB" id="A0A2V3J5R5"/>
<dbReference type="InterPro" id="IPR006620">
    <property type="entry name" value="Pro_4_hyd_alph"/>
</dbReference>
<proteinExistence type="predicted"/>